<dbReference type="PROSITE" id="PS50853">
    <property type="entry name" value="FN3"/>
    <property type="match status" value="1"/>
</dbReference>
<dbReference type="Pfam" id="PF13585">
    <property type="entry name" value="CHU_C"/>
    <property type="match status" value="1"/>
</dbReference>
<dbReference type="SUPFAM" id="SSF49854">
    <property type="entry name" value="Spermadhesin, CUB domain"/>
    <property type="match status" value="1"/>
</dbReference>
<dbReference type="SUPFAM" id="SSF49299">
    <property type="entry name" value="PKD domain"/>
    <property type="match status" value="1"/>
</dbReference>
<evidence type="ECO:0000256" key="1">
    <source>
        <dbReference type="ARBA" id="ARBA00022670"/>
    </source>
</evidence>
<feature type="domain" description="Fibronectin type-III" evidence="5">
    <location>
        <begin position="1049"/>
        <end position="1142"/>
    </location>
</feature>
<dbReference type="NCBIfam" id="TIGR04131">
    <property type="entry name" value="Bac_Flav_CTERM"/>
    <property type="match status" value="1"/>
</dbReference>
<evidence type="ECO:0000259" key="4">
    <source>
        <dbReference type="PROSITE" id="PS50093"/>
    </source>
</evidence>
<dbReference type="InterPro" id="IPR003961">
    <property type="entry name" value="FN3_dom"/>
</dbReference>
<evidence type="ECO:0008006" key="9">
    <source>
        <dbReference type="Google" id="ProtNLM"/>
    </source>
</evidence>
<evidence type="ECO:0000256" key="3">
    <source>
        <dbReference type="ARBA" id="ARBA00023157"/>
    </source>
</evidence>
<proteinExistence type="predicted"/>
<dbReference type="EMBL" id="AP024749">
    <property type="protein sequence ID" value="BCY29464.1"/>
    <property type="molecule type" value="Genomic_DNA"/>
</dbReference>
<gene>
    <name evidence="7" type="ORF">KK2020170_23320</name>
</gene>
<evidence type="ECO:0000313" key="8">
    <source>
        <dbReference type="Proteomes" id="UP000825258"/>
    </source>
</evidence>
<evidence type="ECO:0000259" key="5">
    <source>
        <dbReference type="PROSITE" id="PS50853"/>
    </source>
</evidence>
<dbReference type="CDD" id="cd00041">
    <property type="entry name" value="CUB"/>
    <property type="match status" value="1"/>
</dbReference>
<keyword evidence="8" id="KW-1185">Reference proteome</keyword>
<dbReference type="InterPro" id="IPR000601">
    <property type="entry name" value="PKD_dom"/>
</dbReference>
<name>A0ABM7S7I5_9FLAO</name>
<dbReference type="PROSITE" id="PS50093">
    <property type="entry name" value="PKD"/>
    <property type="match status" value="1"/>
</dbReference>
<dbReference type="Pfam" id="PF18911">
    <property type="entry name" value="PKD_4"/>
    <property type="match status" value="1"/>
</dbReference>
<dbReference type="Gene3D" id="2.60.120.290">
    <property type="entry name" value="Spermadhesin, CUB domain"/>
    <property type="match status" value="1"/>
</dbReference>
<dbReference type="InterPro" id="IPR008979">
    <property type="entry name" value="Galactose-bd-like_sf"/>
</dbReference>
<keyword evidence="1" id="KW-0645">Protease</keyword>
<dbReference type="Gene3D" id="2.60.40.10">
    <property type="entry name" value="Immunoglobulins"/>
    <property type="match status" value="1"/>
</dbReference>
<evidence type="ECO:0000256" key="2">
    <source>
        <dbReference type="ARBA" id="ARBA00022801"/>
    </source>
</evidence>
<feature type="domain" description="P/Homo B" evidence="6">
    <location>
        <begin position="246"/>
        <end position="442"/>
    </location>
</feature>
<feature type="domain" description="PKD" evidence="4">
    <location>
        <begin position="159"/>
        <end position="201"/>
    </location>
</feature>
<dbReference type="InterPro" id="IPR000859">
    <property type="entry name" value="CUB_dom"/>
</dbReference>
<accession>A0ABM7S7I5</accession>
<dbReference type="InterPro" id="IPR035986">
    <property type="entry name" value="PKD_dom_sf"/>
</dbReference>
<dbReference type="InterPro" id="IPR002884">
    <property type="entry name" value="P_dom"/>
</dbReference>
<sequence length="2880" mass="290881">MPTGTGTASYSTCSGTFRDGAGNYANNQDSSVTFCPSTPGTVVAITFTAFNTEDGFDYLEIWQGNSMTGPADDVLMGTPPVPFTVFSTSPDGCLTFHFVSDSGTSFAGWTSTIACSTPCTPPVAQMADNSTVNICSPNAVNPGSLTVAFDASPSYSPVGNPITSYIWDWNDGTTTTTASPTTTHTFPGIGVYNVSLKVQDNNPLGCANTNSETRVVRVLPDADFTGTTTGPININCGDNVNLTGIATSQTITQQAPSVSGSPVSLPDGSGSSYTSTLDFTGLFPVGATLNAGCYPTLTFDLEHSYSGDLEITLISPTGQSVIVYDQHGGGTNFGTCSNGADDGVPGCTATYTVVNSGGISWTAAAATTTATSTCANWTGACETGNNYIPQTYNSTNSFAVLNGSDLNGVWTLQITDNLTWDDGFISGWSLTFPAACYGTVEFVTPDITDLTWSTVSPSAPSLPTQTTTTTVVVDPGPDTCPVTGTCTGTQLNNSPTVGPFNDLGSFTYTVTATDEFGCQFTRDVVINVAPQCATANISYVGNPFCENSALGNVTLTGTGGFTGGTFSATPAGLSINPTTGQIDPSTSTTGITYTVTYTIPASACCATVVTTTTTVIVNAQPNAGTDGNTTVCDSSTSTIDLFSLITGEQSGGVWTQTSGTGGTFNAGAGNYTPAPGATTSTFTYTIAGVAPCIDDSSVATININAQPNAGTDGSTTVCDSSTATIDLFSLITGEQSGGVWTQTSGTGGVFNAGAGTYTPAPGATTSTFTYTIAGVAPCIDDSSVATININAQPNAGTDGSTTVCDSSTAAIDLFSLITGEQSGGVWTQTSGTGGTFNAGAGTYTPAPGATTSTFTYTIAGVAPCIDDSSVATININAQPNAGTDGSTTVCDSSTATIDLFSLITGEQSGGVWTQTSGTGGVFNAGAGTYTPAPGATTSTFTYTIAGVAPCIDDSSVATININAQPNAGTDGNTTVCDSSTATIDLFSLITGEQSGGVWTQTSGTGGTFNAGAGTYTPAPGATTSTFTYTIAGVAPCIDDSSVATININPLLSPVISCGVLTSTSVEFNWAAVTGATSYTISYQINSNPVVNVGDVGNVLNYVVSGLVPADSVLITVTPVGGAGTCFTFTNQTCVSNNCTPPTASISYSSPFCNSNSTLQNVTLNGTGVYTGGSYSAPTGLSINVANGDIDPSISTVGTYTVTYTIPATPGCSPVVTTTSVTINAQPNAGTDGNTTVCDSSTAAIDLFSLITGEQSGGVWTQTSGTGGTFNAGAGTYTPAPGATTSTFTYTIAGVAPCIDDSSVATININAQPNAGTDGSTTVCDSSTAAIDLFSLITGEQSGGVWTQTSGTGGTFNAGAGTYTPAPGATTSMFTYTIAGVAPCIDDSSVATININAQPNAGTDGSTTVCDSSTATIDLFSLITGEQSGGVWTQTSGTGGVFNAGAGTYTPAPGATTSTFTYTIAGVAPCIDDSSVATININAQPNAGTDGNTTVCDSSTATIDLFSLITGEQSGGVWTQTSGTGGTFNAGAGTYTPAPGATTSTFTYTIAGVAPCIDDSSVATININAQPNAGTDGSTTVCDSSTAAIDLFSLITGEQSGGVWTQTSGTGGTFNAGAGTYTPAPGATTSMFTYTIAGVAPCIDDSSVATININAQPNAGTDGSTTVCDSSTATIDLFSLITGEQSGGVWTQTSGTGGTFNAGAGTYTPAPGATTSTFTYTIAGVAPCIDDSSVATININAQPNAGTDGNTTVCDSSTATIDLFSLITGEQSGGVWTQTSGTGGTFNAGAGTYTPAPGATTSTFTYTIAGVAPCIDDSSVATININAQPNAGTDGSTTVCDSSTATIDLFSLITGEQSGGVWTQTSGTGGTFNAGAGTYTPAPGATTSTFTYTIAGVAPCIDDSSVATININAQPNAGTDGNTTVCDSSTAAIDLFSLITGEQSGGVWTQTSGTGGTFNAGAGNYTPAPGATTSTFMYTIAGVAPCVDDSSVVTITINAQPNAGTDGSTTVCDSSTAAIDLFSLITGEQSGGVWTQTSGTGGTFNAGAGTYTPAPGATTSTFTYTIAGVAPCIDDSSVATININAQPNAGTDGSTTVCDSSTASIDLFSLITGEQSGGVWTQTSGTGGTFNAGAGTYTPAPGATTSTFTYTIAGVAPCIDDSSVATININAQPNAGTDGNTTVCDNSSATIDLFSLITGEQSGGVWTQTSGTGGVFNAGAGTYTPAPGATTSTFEYIIAGVAPCVDDSSVATVNIDPYLSATISYPLLSYCVSHGTVDIVFVGTGVNGTYTSVPAGLDINISTGQINTQNSTPGFYTINYLVPTNGACSSYTVSTTIEITARPVLTINNPLPITLCDGEFLHVDWTSNVAGTTLTYTASSNNVTYPSNGDQSTLDQVLSLINSDQIGDITITITPFANGCSGDAIQVPVRINPNPVISSVSVDQNTICSGNEVTFTVTSNLGGTTYDWSVINNTGVTVVGGVTSGTITTGTLMLVLENSTPGLSGTIEVDFTPYRDGCPGATVVSEVITVNPIPGVPNGLPEYYICDGEATPMSITSDPFVAGTELIYDVVDYYNVTGYSSGGPLPEPLLIEDVLTLTDSYVQGYVVYRIWATLNGCDGEYRDFTVYVNPNPQPVLTDGAICVNDIGTVFQTYWLTVEGLPGTNYQYTWYESSDPVNPIAITGVPSLEVAVAGSYYVVVRDLSSTDTSCEGTSNTVSVIETNPATSFITTVTDAFSDNATVVVTVTGGNGMLLYQIDGGAFQESNVFTGVSAGEHVITVIDSQGCTYLQETVLVIDYPNFFTPNGDGYNDTWNIIGLNQPEAKLYIFDRYGKLIKQLSTVGPGWDGTYNGEQLPSTDYWFSLEYLENGVAKEFKAHFAMKR</sequence>
<organism evidence="7 8">
    <name type="scientific">Flavobacterium okayamense</name>
    <dbReference type="NCBI Taxonomy" id="2830782"/>
    <lineage>
        <taxon>Bacteria</taxon>
        <taxon>Pseudomonadati</taxon>
        <taxon>Bacteroidota</taxon>
        <taxon>Flavobacteriia</taxon>
        <taxon>Flavobacteriales</taxon>
        <taxon>Flavobacteriaceae</taxon>
        <taxon>Flavobacterium</taxon>
    </lineage>
</organism>
<dbReference type="Gene3D" id="2.60.120.260">
    <property type="entry name" value="Galactose-binding domain-like"/>
    <property type="match status" value="1"/>
</dbReference>
<dbReference type="InterPro" id="IPR013783">
    <property type="entry name" value="Ig-like_fold"/>
</dbReference>
<dbReference type="SMART" id="SM00089">
    <property type="entry name" value="PKD"/>
    <property type="match status" value="1"/>
</dbReference>
<dbReference type="PROSITE" id="PS51829">
    <property type="entry name" value="P_HOMO_B"/>
    <property type="match status" value="1"/>
</dbReference>
<dbReference type="InterPro" id="IPR026341">
    <property type="entry name" value="T9SS_type_B"/>
</dbReference>
<evidence type="ECO:0000313" key="7">
    <source>
        <dbReference type="EMBL" id="BCY29464.1"/>
    </source>
</evidence>
<dbReference type="Proteomes" id="UP000825258">
    <property type="component" value="Chromosome"/>
</dbReference>
<keyword evidence="3" id="KW-1015">Disulfide bond</keyword>
<protein>
    <recommendedName>
        <fullName evidence="9">PKD domain-containing protein</fullName>
    </recommendedName>
</protein>
<evidence type="ECO:0000259" key="6">
    <source>
        <dbReference type="PROSITE" id="PS51829"/>
    </source>
</evidence>
<dbReference type="InterPro" id="IPR022409">
    <property type="entry name" value="PKD/Chitinase_dom"/>
</dbReference>
<dbReference type="SUPFAM" id="SSF49785">
    <property type="entry name" value="Galactose-binding domain-like"/>
    <property type="match status" value="1"/>
</dbReference>
<reference evidence="7 8" key="1">
    <citation type="submission" date="2021-06" db="EMBL/GenBank/DDBJ databases">
        <title>Whole genome sequences of Flavobacterium sp. KK2020170 and assembly.</title>
        <authorList>
            <person name="Kitahara K."/>
            <person name="Miyoshi S."/>
            <person name="Uesaka K."/>
        </authorList>
    </citation>
    <scope>NUCLEOTIDE SEQUENCE [LARGE SCALE GENOMIC DNA]</scope>
    <source>
        <strain evidence="7 8">KK2020170</strain>
    </source>
</reference>
<dbReference type="InterPro" id="IPR035914">
    <property type="entry name" value="Sperma_CUB_dom_sf"/>
</dbReference>
<keyword evidence="2" id="KW-0378">Hydrolase</keyword>